<feature type="compositionally biased region" description="Polar residues" evidence="1">
    <location>
        <begin position="52"/>
        <end position="64"/>
    </location>
</feature>
<comment type="caution">
    <text evidence="2">The sequence shown here is derived from an EMBL/GenBank/DDBJ whole genome shotgun (WGS) entry which is preliminary data.</text>
</comment>
<evidence type="ECO:0000256" key="1">
    <source>
        <dbReference type="SAM" id="MobiDB-lite"/>
    </source>
</evidence>
<accession>A0ABD1Z8X6</accession>
<organism evidence="2 3">
    <name type="scientific">Riccia fluitans</name>
    <dbReference type="NCBI Taxonomy" id="41844"/>
    <lineage>
        <taxon>Eukaryota</taxon>
        <taxon>Viridiplantae</taxon>
        <taxon>Streptophyta</taxon>
        <taxon>Embryophyta</taxon>
        <taxon>Marchantiophyta</taxon>
        <taxon>Marchantiopsida</taxon>
        <taxon>Marchantiidae</taxon>
        <taxon>Marchantiales</taxon>
        <taxon>Ricciaceae</taxon>
        <taxon>Riccia</taxon>
    </lineage>
</organism>
<evidence type="ECO:0000313" key="2">
    <source>
        <dbReference type="EMBL" id="KAL2644185.1"/>
    </source>
</evidence>
<name>A0ABD1Z8X6_9MARC</name>
<evidence type="ECO:0000313" key="3">
    <source>
        <dbReference type="Proteomes" id="UP001605036"/>
    </source>
</evidence>
<keyword evidence="3" id="KW-1185">Reference proteome</keyword>
<dbReference type="EMBL" id="JBHFFA010000002">
    <property type="protein sequence ID" value="KAL2644185.1"/>
    <property type="molecule type" value="Genomic_DNA"/>
</dbReference>
<sequence>MRIKIDGHLVEPLDPNVDAVSQKKKKKQTRSEQPSRKHPRFESDPKDGNKGNLPSTVIPDSSHMSEAPMAVDEVVVETSRKEKEKVTKSSHLLDLDIVAEEEEG</sequence>
<feature type="compositionally biased region" description="Basic and acidic residues" evidence="1">
    <location>
        <begin position="29"/>
        <end position="49"/>
    </location>
</feature>
<dbReference type="Proteomes" id="UP001605036">
    <property type="component" value="Unassembled WGS sequence"/>
</dbReference>
<proteinExistence type="predicted"/>
<feature type="compositionally biased region" description="Basic and acidic residues" evidence="1">
    <location>
        <begin position="1"/>
        <end position="11"/>
    </location>
</feature>
<feature type="region of interest" description="Disordered" evidence="1">
    <location>
        <begin position="1"/>
        <end position="89"/>
    </location>
</feature>
<protein>
    <submittedName>
        <fullName evidence="2">Uncharacterized protein</fullName>
    </submittedName>
</protein>
<feature type="compositionally biased region" description="Basic and acidic residues" evidence="1">
    <location>
        <begin position="78"/>
        <end position="89"/>
    </location>
</feature>
<reference evidence="2 3" key="1">
    <citation type="submission" date="2024-09" db="EMBL/GenBank/DDBJ databases">
        <title>Chromosome-scale assembly of Riccia fluitans.</title>
        <authorList>
            <person name="Paukszto L."/>
            <person name="Sawicki J."/>
            <person name="Karawczyk K."/>
            <person name="Piernik-Szablinska J."/>
            <person name="Szczecinska M."/>
            <person name="Mazdziarz M."/>
        </authorList>
    </citation>
    <scope>NUCLEOTIDE SEQUENCE [LARGE SCALE GENOMIC DNA]</scope>
    <source>
        <strain evidence="2">Rf_01</strain>
        <tissue evidence="2">Aerial parts of the thallus</tissue>
    </source>
</reference>
<dbReference type="AlphaFoldDB" id="A0ABD1Z8X6"/>
<gene>
    <name evidence="2" type="ORF">R1flu_011772</name>
</gene>